<feature type="region of interest" description="Disordered" evidence="4">
    <location>
        <begin position="55"/>
        <end position="92"/>
    </location>
</feature>
<dbReference type="GO" id="GO:0003729">
    <property type="term" value="F:mRNA binding"/>
    <property type="evidence" value="ECO:0007669"/>
    <property type="project" value="TreeGrafter"/>
</dbReference>
<dbReference type="InterPro" id="IPR005872">
    <property type="entry name" value="SUI1_arc_bac"/>
</dbReference>
<dbReference type="InterPro" id="IPR001950">
    <property type="entry name" value="SUI1"/>
</dbReference>
<dbReference type="PROSITE" id="PS50296">
    <property type="entry name" value="SUI1"/>
    <property type="match status" value="1"/>
</dbReference>
<dbReference type="KEGG" id="gog:C1280_28305"/>
<proteinExistence type="inferred from homology"/>
<dbReference type="SUPFAM" id="SSF55159">
    <property type="entry name" value="eIF1-like"/>
    <property type="match status" value="1"/>
</dbReference>
<gene>
    <name evidence="6" type="ORF">C1280_28305</name>
</gene>
<dbReference type="Proteomes" id="UP000245802">
    <property type="component" value="Chromosome"/>
</dbReference>
<evidence type="ECO:0000256" key="1">
    <source>
        <dbReference type="ARBA" id="ARBA00005422"/>
    </source>
</evidence>
<dbReference type="InterPro" id="IPR036877">
    <property type="entry name" value="SUI1_dom_sf"/>
</dbReference>
<protein>
    <submittedName>
        <fullName evidence="6">Stress response translation initiation inhibitor YciH</fullName>
    </submittedName>
</protein>
<name>A0A2Z3H8P9_9BACT</name>
<dbReference type="AlphaFoldDB" id="A0A2Z3H8P9"/>
<dbReference type="InterPro" id="IPR050318">
    <property type="entry name" value="DENR/SUI1_TIF"/>
</dbReference>
<reference evidence="6 7" key="1">
    <citation type="submission" date="2018-01" db="EMBL/GenBank/DDBJ databases">
        <title>G. obscuriglobus.</title>
        <authorList>
            <person name="Franke J."/>
            <person name="Blomberg W."/>
            <person name="Selmecki A."/>
        </authorList>
    </citation>
    <scope>NUCLEOTIDE SEQUENCE [LARGE SCALE GENOMIC DNA]</scope>
    <source>
        <strain evidence="6 7">DSM 5831</strain>
    </source>
</reference>
<dbReference type="PANTHER" id="PTHR12789">
    <property type="entry name" value="DENSITY-REGULATED PROTEIN HOMOLOG"/>
    <property type="match status" value="1"/>
</dbReference>
<keyword evidence="2" id="KW-0810">Translation regulation</keyword>
<evidence type="ECO:0000313" key="7">
    <source>
        <dbReference type="Proteomes" id="UP000245802"/>
    </source>
</evidence>
<dbReference type="PANTHER" id="PTHR12789:SF0">
    <property type="entry name" value="DENSITY-REGULATED PROTEIN"/>
    <property type="match status" value="1"/>
</dbReference>
<keyword evidence="7" id="KW-1185">Reference proteome</keyword>
<dbReference type="EMBL" id="CP025958">
    <property type="protein sequence ID" value="AWM42423.1"/>
    <property type="molecule type" value="Genomic_DNA"/>
</dbReference>
<accession>A0A2Z3H8P9</accession>
<evidence type="ECO:0000259" key="5">
    <source>
        <dbReference type="PROSITE" id="PS50296"/>
    </source>
</evidence>
<dbReference type="GO" id="GO:0003743">
    <property type="term" value="F:translation initiation factor activity"/>
    <property type="evidence" value="ECO:0007669"/>
    <property type="project" value="InterPro"/>
</dbReference>
<keyword evidence="3" id="KW-0648">Protein biosynthesis</keyword>
<dbReference type="Gene3D" id="3.30.780.10">
    <property type="entry name" value="SUI1-like domain"/>
    <property type="match status" value="1"/>
</dbReference>
<comment type="similarity">
    <text evidence="1">Belongs to the SUI1 family.</text>
</comment>
<evidence type="ECO:0000256" key="3">
    <source>
        <dbReference type="ARBA" id="ARBA00022917"/>
    </source>
</evidence>
<sequence length="153" mass="15930">MPWRGAATPPPALAGVEVVVPLDGAAPDGWTGRVEKWNGALAPDAAAAGLIARLLGGTDQEPKPKPAPPPPPKKVHTVKLSRETAGRKGKGVTVVSELPLTEDALKELATKLKNACGTGGTAKDGRIEIQGDHRDKLQQELEKLGYKVKRAGG</sequence>
<dbReference type="GO" id="GO:0001731">
    <property type="term" value="P:formation of translation preinitiation complex"/>
    <property type="evidence" value="ECO:0007669"/>
    <property type="project" value="TreeGrafter"/>
</dbReference>
<evidence type="ECO:0000313" key="6">
    <source>
        <dbReference type="EMBL" id="AWM42423.1"/>
    </source>
</evidence>
<organism evidence="6 7">
    <name type="scientific">Gemmata obscuriglobus</name>
    <dbReference type="NCBI Taxonomy" id="114"/>
    <lineage>
        <taxon>Bacteria</taxon>
        <taxon>Pseudomonadati</taxon>
        <taxon>Planctomycetota</taxon>
        <taxon>Planctomycetia</taxon>
        <taxon>Gemmatales</taxon>
        <taxon>Gemmataceae</taxon>
        <taxon>Gemmata</taxon>
    </lineage>
</organism>
<dbReference type="GO" id="GO:0002188">
    <property type="term" value="P:translation reinitiation"/>
    <property type="evidence" value="ECO:0007669"/>
    <property type="project" value="TreeGrafter"/>
</dbReference>
<feature type="domain" description="SUI1" evidence="5">
    <location>
        <begin position="79"/>
        <end position="145"/>
    </location>
</feature>
<dbReference type="GO" id="GO:0006417">
    <property type="term" value="P:regulation of translation"/>
    <property type="evidence" value="ECO:0007669"/>
    <property type="project" value="UniProtKB-KW"/>
</dbReference>
<evidence type="ECO:0000256" key="4">
    <source>
        <dbReference type="SAM" id="MobiDB-lite"/>
    </source>
</evidence>
<dbReference type="Pfam" id="PF01253">
    <property type="entry name" value="SUI1"/>
    <property type="match status" value="1"/>
</dbReference>
<dbReference type="OrthoDB" id="9792915at2"/>
<dbReference type="CDD" id="cd11567">
    <property type="entry name" value="YciH_like"/>
    <property type="match status" value="1"/>
</dbReference>
<evidence type="ECO:0000256" key="2">
    <source>
        <dbReference type="ARBA" id="ARBA00022845"/>
    </source>
</evidence>